<dbReference type="Pfam" id="PF20259">
    <property type="entry name" value="tRNA_Me_trans_M"/>
    <property type="match status" value="1"/>
</dbReference>
<dbReference type="InterPro" id="IPR046885">
    <property type="entry name" value="MnmA-like_C"/>
</dbReference>
<dbReference type="FunFam" id="2.30.30.280:FF:000001">
    <property type="entry name" value="tRNA-specific 2-thiouridylase MnmA"/>
    <property type="match status" value="1"/>
</dbReference>
<keyword evidence="3 9" id="KW-0819">tRNA processing</keyword>
<feature type="binding site" evidence="9">
    <location>
        <position position="134"/>
    </location>
    <ligand>
        <name>ATP</name>
        <dbReference type="ChEBI" id="CHEBI:30616"/>
    </ligand>
</feature>
<dbReference type="Gene3D" id="2.30.30.280">
    <property type="entry name" value="Adenine nucleotide alpha hydrolases-like domains"/>
    <property type="match status" value="1"/>
</dbReference>
<dbReference type="InterPro" id="IPR046884">
    <property type="entry name" value="MnmA-like_central"/>
</dbReference>
<comment type="catalytic activity">
    <reaction evidence="8 9">
        <text>S-sulfanyl-L-cysteinyl-[protein] + uridine(34) in tRNA + AH2 + ATP = 2-thiouridine(34) in tRNA + L-cysteinyl-[protein] + A + AMP + diphosphate + H(+)</text>
        <dbReference type="Rhea" id="RHEA:47032"/>
        <dbReference type="Rhea" id="RHEA-COMP:10131"/>
        <dbReference type="Rhea" id="RHEA-COMP:11726"/>
        <dbReference type="Rhea" id="RHEA-COMP:11727"/>
        <dbReference type="Rhea" id="RHEA-COMP:11728"/>
        <dbReference type="ChEBI" id="CHEBI:13193"/>
        <dbReference type="ChEBI" id="CHEBI:15378"/>
        <dbReference type="ChEBI" id="CHEBI:17499"/>
        <dbReference type="ChEBI" id="CHEBI:29950"/>
        <dbReference type="ChEBI" id="CHEBI:30616"/>
        <dbReference type="ChEBI" id="CHEBI:33019"/>
        <dbReference type="ChEBI" id="CHEBI:61963"/>
        <dbReference type="ChEBI" id="CHEBI:65315"/>
        <dbReference type="ChEBI" id="CHEBI:87170"/>
        <dbReference type="ChEBI" id="CHEBI:456215"/>
        <dbReference type="EC" id="2.8.1.13"/>
    </reaction>
</comment>
<dbReference type="Proteomes" id="UP000228626">
    <property type="component" value="Unassembled WGS sequence"/>
</dbReference>
<feature type="region of interest" description="Interaction with tRNA" evidence="9">
    <location>
        <begin position="180"/>
        <end position="182"/>
    </location>
</feature>
<dbReference type="GO" id="GO:0005737">
    <property type="term" value="C:cytoplasm"/>
    <property type="evidence" value="ECO:0007669"/>
    <property type="project" value="UniProtKB-SubCell"/>
</dbReference>
<comment type="subcellular location">
    <subcellularLocation>
        <location evidence="9">Cytoplasm</location>
    </subcellularLocation>
</comment>
<dbReference type="SUPFAM" id="SSF52402">
    <property type="entry name" value="Adenine nucleotide alpha hydrolases-like"/>
    <property type="match status" value="1"/>
</dbReference>
<dbReference type="GO" id="GO:0005524">
    <property type="term" value="F:ATP binding"/>
    <property type="evidence" value="ECO:0007669"/>
    <property type="project" value="UniProtKB-KW"/>
</dbReference>
<dbReference type="PANTHER" id="PTHR11933">
    <property type="entry name" value="TRNA 5-METHYLAMINOMETHYL-2-THIOURIDYLATE -METHYLTRANSFERASE"/>
    <property type="match status" value="1"/>
</dbReference>
<keyword evidence="2 9" id="KW-0808">Transferase</keyword>
<evidence type="ECO:0000313" key="13">
    <source>
        <dbReference type="Proteomes" id="UP000228626"/>
    </source>
</evidence>
<keyword evidence="6 9" id="KW-0694">RNA-binding</keyword>
<dbReference type="GO" id="GO:0002143">
    <property type="term" value="P:tRNA wobble position uridine thiolation"/>
    <property type="evidence" value="ECO:0007669"/>
    <property type="project" value="TreeGrafter"/>
</dbReference>
<evidence type="ECO:0000256" key="4">
    <source>
        <dbReference type="ARBA" id="ARBA00022741"/>
    </source>
</evidence>
<gene>
    <name evidence="9" type="primary">mnmA</name>
    <name evidence="12" type="ORF">COT99_02215</name>
</gene>
<dbReference type="FunFam" id="3.40.50.620:FF:000115">
    <property type="entry name" value="tRNA-specific 2-thiouridylase MnmA"/>
    <property type="match status" value="1"/>
</dbReference>
<evidence type="ECO:0000256" key="1">
    <source>
        <dbReference type="ARBA" id="ARBA00022555"/>
    </source>
</evidence>
<dbReference type="InterPro" id="IPR004506">
    <property type="entry name" value="MnmA-like"/>
</dbReference>
<sequence length="390" mass="43999">MSKVPNQKFQTKSSKPKVFVGLSGGVDSSVAAALLTQQGYDATGVFIKIWDEKWGNCAWPEERRDAMKVAIKLGIPFKTLDLSAEYKKEVVNYMVREYKAGRTPNPDVMCNKTIKFGAFLKWAVSQGADFVATGHYVRISNDEFLISNQIPNSKFQIPKKSQIINSKFQKILSCGVDNGKDQSYFLWQLKQNQLKHCLFPVGEYKKSEVRKMAKELGLPTAEKKDSQGICFVGRMGMKEFLKKYIKAERGDVLNTKGEKIGYHDGAVFYTIGQRHGFTIIAKGTDDKPMYIVTKDVKRNTVVVSEQQIVNSEQGKKVVIHQTNWITDEPDKNKAYKCRFRHLQPLFHCSIAPLLKGQYRVEFDKPQEGIAAGQSLVIYDGQKCLGGGIIK</sequence>
<dbReference type="Gene3D" id="2.40.30.10">
    <property type="entry name" value="Translation factors"/>
    <property type="match status" value="1"/>
</dbReference>
<feature type="site" description="Interaction with tRNA" evidence="9">
    <location>
        <position position="373"/>
    </location>
</feature>
<dbReference type="Pfam" id="PF03054">
    <property type="entry name" value="tRNA_Me_trans"/>
    <property type="match status" value="1"/>
</dbReference>
<evidence type="ECO:0000256" key="3">
    <source>
        <dbReference type="ARBA" id="ARBA00022694"/>
    </source>
</evidence>
<comment type="function">
    <text evidence="9">Catalyzes the 2-thiolation of uridine at the wobble position (U34) of tRNA, leading to the formation of s(2)U34.</text>
</comment>
<keyword evidence="7" id="KW-1015">Disulfide bond</keyword>
<evidence type="ECO:0000256" key="7">
    <source>
        <dbReference type="ARBA" id="ARBA00023157"/>
    </source>
</evidence>
<comment type="similarity">
    <text evidence="9">Belongs to the MnmA/TRMU family.</text>
</comment>
<dbReference type="InterPro" id="IPR023382">
    <property type="entry name" value="MnmA-like_central_sf"/>
</dbReference>
<dbReference type="NCBIfam" id="NF001138">
    <property type="entry name" value="PRK00143.1"/>
    <property type="match status" value="1"/>
</dbReference>
<feature type="domain" description="tRNA-specific 2-thiouridylase MnmA-like central" evidence="11">
    <location>
        <begin position="238"/>
        <end position="304"/>
    </location>
</feature>
<dbReference type="PANTHER" id="PTHR11933:SF5">
    <property type="entry name" value="MITOCHONDRIAL TRNA-SPECIFIC 2-THIOURIDYLASE 1"/>
    <property type="match status" value="1"/>
</dbReference>
<feature type="binding site" evidence="9">
    <location>
        <begin position="21"/>
        <end position="28"/>
    </location>
    <ligand>
        <name>ATP</name>
        <dbReference type="ChEBI" id="CHEBI:30616"/>
    </ligand>
</feature>
<evidence type="ECO:0000259" key="11">
    <source>
        <dbReference type="Pfam" id="PF20259"/>
    </source>
</evidence>
<dbReference type="AlphaFoldDB" id="A0A2H0V275"/>
<feature type="site" description="Interaction with tRNA" evidence="9">
    <location>
        <position position="135"/>
    </location>
</feature>
<protein>
    <recommendedName>
        <fullName evidence="9">tRNA-specific 2-thiouridylase MnmA</fullName>
        <ecNumber evidence="9">2.8.1.13</ecNumber>
    </recommendedName>
</protein>
<feature type="region of interest" description="Interaction with target base in tRNA" evidence="9">
    <location>
        <begin position="105"/>
        <end position="107"/>
    </location>
</feature>
<name>A0A2H0V275_9BACT</name>
<dbReference type="EC" id="2.8.1.13" evidence="9"/>
<keyword evidence="1 9" id="KW-0820">tRNA-binding</keyword>
<dbReference type="Gene3D" id="3.40.50.620">
    <property type="entry name" value="HUPs"/>
    <property type="match status" value="1"/>
</dbReference>
<keyword evidence="5 9" id="KW-0067">ATP-binding</keyword>
<evidence type="ECO:0000256" key="6">
    <source>
        <dbReference type="ARBA" id="ARBA00022884"/>
    </source>
</evidence>
<feature type="binding site" evidence="9">
    <location>
        <position position="47"/>
    </location>
    <ligand>
        <name>ATP</name>
        <dbReference type="ChEBI" id="CHEBI:30616"/>
    </ligand>
</feature>
<dbReference type="InterPro" id="IPR014729">
    <property type="entry name" value="Rossmann-like_a/b/a_fold"/>
</dbReference>
<dbReference type="GO" id="GO:0103016">
    <property type="term" value="F:tRNA-uridine 2-sulfurtransferase activity"/>
    <property type="evidence" value="ECO:0007669"/>
    <property type="project" value="UniProtKB-EC"/>
</dbReference>
<dbReference type="GO" id="GO:0000049">
    <property type="term" value="F:tRNA binding"/>
    <property type="evidence" value="ECO:0007669"/>
    <property type="project" value="UniProtKB-KW"/>
</dbReference>
<evidence type="ECO:0000256" key="9">
    <source>
        <dbReference type="HAMAP-Rule" id="MF_00144"/>
    </source>
</evidence>
<comment type="caution">
    <text evidence="12">The sequence shown here is derived from an EMBL/GenBank/DDBJ whole genome shotgun (WGS) entry which is preliminary data.</text>
</comment>
<evidence type="ECO:0000256" key="2">
    <source>
        <dbReference type="ARBA" id="ARBA00022679"/>
    </source>
</evidence>
<keyword evidence="4 9" id="KW-0547">Nucleotide-binding</keyword>
<comment type="caution">
    <text evidence="9">Lacks conserved residue(s) required for the propagation of feature annotation.</text>
</comment>
<reference evidence="13" key="1">
    <citation type="submission" date="2017-09" db="EMBL/GenBank/DDBJ databases">
        <title>Depth-based differentiation of microbial function through sediment-hosted aquifers and enrichment of novel symbionts in the deep terrestrial subsurface.</title>
        <authorList>
            <person name="Probst A.J."/>
            <person name="Ladd B."/>
            <person name="Jarett J.K."/>
            <person name="Geller-Mcgrath D.E."/>
            <person name="Sieber C.M.K."/>
            <person name="Emerson J.B."/>
            <person name="Anantharaman K."/>
            <person name="Thomas B.C."/>
            <person name="Malmstrom R."/>
            <person name="Stieglmeier M."/>
            <person name="Klingl A."/>
            <person name="Woyke T."/>
            <person name="Ryan C.M."/>
            <person name="Banfield J.F."/>
        </authorList>
    </citation>
    <scope>NUCLEOTIDE SEQUENCE [LARGE SCALE GENOMIC DNA]</scope>
</reference>
<evidence type="ECO:0000259" key="10">
    <source>
        <dbReference type="Pfam" id="PF20258"/>
    </source>
</evidence>
<evidence type="ECO:0000256" key="5">
    <source>
        <dbReference type="ARBA" id="ARBA00022840"/>
    </source>
</evidence>
<proteinExistence type="inferred from homology"/>
<keyword evidence="9" id="KW-0963">Cytoplasm</keyword>
<evidence type="ECO:0000256" key="8">
    <source>
        <dbReference type="ARBA" id="ARBA00051542"/>
    </source>
</evidence>
<feature type="active site" description="Nucleophile" evidence="9">
    <location>
        <position position="110"/>
    </location>
</feature>
<evidence type="ECO:0000313" key="12">
    <source>
        <dbReference type="EMBL" id="PIR93184.1"/>
    </source>
</evidence>
<accession>A0A2H0V275</accession>
<feature type="active site" description="Cysteine persulfide intermediate" evidence="9">
    <location>
        <position position="230"/>
    </location>
</feature>
<dbReference type="HAMAP" id="MF_00144">
    <property type="entry name" value="tRNA_thiouridyl_MnmA"/>
    <property type="match status" value="1"/>
</dbReference>
<dbReference type="Pfam" id="PF20258">
    <property type="entry name" value="tRNA_Me_trans_C"/>
    <property type="match status" value="1"/>
</dbReference>
<feature type="domain" description="tRNA-specific 2-thiouridylase MnmA-like C-terminal" evidence="10">
    <location>
        <begin position="316"/>
        <end position="389"/>
    </location>
</feature>
<dbReference type="CDD" id="cd01998">
    <property type="entry name" value="MnmA_TRMU-like"/>
    <property type="match status" value="1"/>
</dbReference>
<dbReference type="EMBL" id="PFAR01000025">
    <property type="protein sequence ID" value="PIR93184.1"/>
    <property type="molecule type" value="Genomic_DNA"/>
</dbReference>
<organism evidence="12 13">
    <name type="scientific">Candidatus Falkowbacteria bacterium CG10_big_fil_rev_8_21_14_0_10_43_10</name>
    <dbReference type="NCBI Taxonomy" id="1974567"/>
    <lineage>
        <taxon>Bacteria</taxon>
        <taxon>Candidatus Falkowiibacteriota</taxon>
    </lineage>
</organism>